<dbReference type="STRING" id="658196.A0A397TDV6"/>
<dbReference type="Proteomes" id="UP000265703">
    <property type="component" value="Unassembled WGS sequence"/>
</dbReference>
<gene>
    <name evidence="2" type="ORF">C1645_815442</name>
</gene>
<evidence type="ECO:0000313" key="3">
    <source>
        <dbReference type="Proteomes" id="UP000265703"/>
    </source>
</evidence>
<dbReference type="GO" id="GO:0005524">
    <property type="term" value="F:ATP binding"/>
    <property type="evidence" value="ECO:0007669"/>
    <property type="project" value="InterPro"/>
</dbReference>
<dbReference type="AlphaFoldDB" id="A0A397TDV6"/>
<evidence type="ECO:0000313" key="2">
    <source>
        <dbReference type="EMBL" id="RIA96413.1"/>
    </source>
</evidence>
<dbReference type="OrthoDB" id="2410025at2759"/>
<keyword evidence="3" id="KW-1185">Reference proteome</keyword>
<sequence length="569" mass="65372">MGFGQFWTSFGHLQLLGSAKEDRVKRPAISSIKEGYCKLKDYLVQPKLDASEIWSQTFSSKKLEKEEFQPIEDKTALSMGAGLVTAKFGWLEIGSIKKGFVNFQKQYKPDHKGLVFGKVTEISAKPKRGIVERIGDVISNPRPLVGLSEMMINVEKLKDALEVYPDFLGIEKTTTLIRSPPGTWKTTALREIIMALKDKVKSLFRIEFSVRLFVAILDEANAIMRQMSSGTNARESENAMRDIIRSARHVLAMDAFANRSTLAFLKIYRGEDIRIIDNRYQPRWRREYHSRLQKNSNELFHPPGRKNIRAELTSARPNNLPTVIKGHREWNNNTISYKVDDRGVIGNRKRIHNEVRVEALVIKETDFNAVATFRNLSLEEAENNICNRKFVENFSSPEAQRYFLRLSYFRRQDHNEENAIKGLKAEENIQWEIACYRAEENLEKSVAEDLRKSYSANHWKVIQELFQILGFTGIDDKHILSGSMTTPDLNSAIKAINAIAGNWCGYTIKSDKKRIGSKEQQVWQYSYRINRQPYNSTGFGDKGAPELPPYRLKTDNDIQELFDSIGQEK</sequence>
<comment type="caution">
    <text evidence="2">The sequence shown here is derived from an EMBL/GenBank/DDBJ whole genome shotgun (WGS) entry which is preliminary data.</text>
</comment>
<evidence type="ECO:0000259" key="1">
    <source>
        <dbReference type="Pfam" id="PF02399"/>
    </source>
</evidence>
<protein>
    <recommendedName>
        <fullName evidence="1">Replication origin-binding protein domain-containing protein</fullName>
    </recommendedName>
</protein>
<feature type="domain" description="Replication origin-binding protein" evidence="1">
    <location>
        <begin position="200"/>
        <end position="280"/>
    </location>
</feature>
<proteinExistence type="predicted"/>
<accession>A0A397TDV6</accession>
<reference evidence="2 3" key="1">
    <citation type="submission" date="2018-06" db="EMBL/GenBank/DDBJ databases">
        <title>Comparative genomics reveals the genomic features of Rhizophagus irregularis, R. cerebriforme, R. diaphanum and Gigaspora rosea, and their symbiotic lifestyle signature.</title>
        <authorList>
            <person name="Morin E."/>
            <person name="San Clemente H."/>
            <person name="Chen E.C.H."/>
            <person name="De La Providencia I."/>
            <person name="Hainaut M."/>
            <person name="Kuo A."/>
            <person name="Kohler A."/>
            <person name="Murat C."/>
            <person name="Tang N."/>
            <person name="Roy S."/>
            <person name="Loubradou J."/>
            <person name="Henrissat B."/>
            <person name="Grigoriev I.V."/>
            <person name="Corradi N."/>
            <person name="Roux C."/>
            <person name="Martin F.M."/>
        </authorList>
    </citation>
    <scope>NUCLEOTIDE SEQUENCE [LARGE SCALE GENOMIC DNA]</scope>
    <source>
        <strain evidence="2 3">DAOM 227022</strain>
    </source>
</reference>
<dbReference type="InterPro" id="IPR003450">
    <property type="entry name" value="Replication_origin-bd"/>
</dbReference>
<organism evidence="2 3">
    <name type="scientific">Glomus cerebriforme</name>
    <dbReference type="NCBI Taxonomy" id="658196"/>
    <lineage>
        <taxon>Eukaryota</taxon>
        <taxon>Fungi</taxon>
        <taxon>Fungi incertae sedis</taxon>
        <taxon>Mucoromycota</taxon>
        <taxon>Glomeromycotina</taxon>
        <taxon>Glomeromycetes</taxon>
        <taxon>Glomerales</taxon>
        <taxon>Glomeraceae</taxon>
        <taxon>Glomus</taxon>
    </lineage>
</organism>
<dbReference type="GO" id="GO:0006260">
    <property type="term" value="P:DNA replication"/>
    <property type="evidence" value="ECO:0007669"/>
    <property type="project" value="InterPro"/>
</dbReference>
<dbReference type="EMBL" id="QKYT01000045">
    <property type="protein sequence ID" value="RIA96413.1"/>
    <property type="molecule type" value="Genomic_DNA"/>
</dbReference>
<dbReference type="GO" id="GO:0003688">
    <property type="term" value="F:DNA replication origin binding"/>
    <property type="evidence" value="ECO:0007669"/>
    <property type="project" value="InterPro"/>
</dbReference>
<name>A0A397TDV6_9GLOM</name>
<dbReference type="Pfam" id="PF02399">
    <property type="entry name" value="Herpes_ori_bp"/>
    <property type="match status" value="1"/>
</dbReference>